<protein>
    <submittedName>
        <fullName evidence="2">Uncharacterized protein</fullName>
    </submittedName>
</protein>
<evidence type="ECO:0000313" key="2">
    <source>
        <dbReference type="EMBL" id="PVU92592.1"/>
    </source>
</evidence>
<dbReference type="PANTHER" id="PTHR13356">
    <property type="entry name" value="OB FOLD NUCLEIC ACID BINDING PROTEIN-RELATED"/>
    <property type="match status" value="1"/>
</dbReference>
<dbReference type="GO" id="GO:0000724">
    <property type="term" value="P:double-strand break repair via homologous recombination"/>
    <property type="evidence" value="ECO:0007669"/>
    <property type="project" value="TreeGrafter"/>
</dbReference>
<dbReference type="PANTHER" id="PTHR13356:SF0">
    <property type="entry name" value="SOSS COMPLEX SUBUNIT B HOMOLOG"/>
    <property type="match status" value="1"/>
</dbReference>
<dbReference type="GO" id="GO:0003677">
    <property type="term" value="F:DNA binding"/>
    <property type="evidence" value="ECO:0007669"/>
    <property type="project" value="UniProtKB-KW"/>
</dbReference>
<dbReference type="InterPro" id="IPR051231">
    <property type="entry name" value="SOSS-B"/>
</dbReference>
<sequence length="130" mass="14614">MQAQGTRQKQILISEFRPMMKGFDCQFIVLEANTPLMVRDGQTVQKFKVADSSGSIVCTLWGEYEQHIKCGDILRIEGAEAKLFKNTLTVTVGRYGKLVKVGEHTMEFSEVPFYSEFLWVPDSVDSAKAG</sequence>
<dbReference type="AlphaFoldDB" id="A0A2T9YJS1"/>
<reference evidence="2 3" key="1">
    <citation type="journal article" date="2018" name="MBio">
        <title>Comparative Genomics Reveals the Core Gene Toolbox for the Fungus-Insect Symbiosis.</title>
        <authorList>
            <person name="Wang Y."/>
            <person name="Stata M."/>
            <person name="Wang W."/>
            <person name="Stajich J.E."/>
            <person name="White M.M."/>
            <person name="Moncalvo J.M."/>
        </authorList>
    </citation>
    <scope>NUCLEOTIDE SEQUENCE [LARGE SCALE GENOMIC DNA]</scope>
    <source>
        <strain evidence="2 3">SWE-8-4</strain>
    </source>
</reference>
<proteinExistence type="predicted"/>
<name>A0A2T9YJS1_9FUNG</name>
<accession>A0A2T9YJS1</accession>
<dbReference type="GO" id="GO:0010212">
    <property type="term" value="P:response to ionizing radiation"/>
    <property type="evidence" value="ECO:0007669"/>
    <property type="project" value="TreeGrafter"/>
</dbReference>
<evidence type="ECO:0000256" key="1">
    <source>
        <dbReference type="ARBA" id="ARBA00023125"/>
    </source>
</evidence>
<dbReference type="SUPFAM" id="SSF50249">
    <property type="entry name" value="Nucleic acid-binding proteins"/>
    <property type="match status" value="1"/>
</dbReference>
<keyword evidence="3" id="KW-1185">Reference proteome</keyword>
<organism evidence="2 3">
    <name type="scientific">Smittium simulii</name>
    <dbReference type="NCBI Taxonomy" id="133385"/>
    <lineage>
        <taxon>Eukaryota</taxon>
        <taxon>Fungi</taxon>
        <taxon>Fungi incertae sedis</taxon>
        <taxon>Zoopagomycota</taxon>
        <taxon>Kickxellomycotina</taxon>
        <taxon>Harpellomycetes</taxon>
        <taxon>Harpellales</taxon>
        <taxon>Legeriomycetaceae</taxon>
        <taxon>Smittium</taxon>
    </lineage>
</organism>
<evidence type="ECO:0000313" key="3">
    <source>
        <dbReference type="Proteomes" id="UP000245383"/>
    </source>
</evidence>
<dbReference type="InterPro" id="IPR012340">
    <property type="entry name" value="NA-bd_OB-fold"/>
</dbReference>
<comment type="caution">
    <text evidence="2">The sequence shown here is derived from an EMBL/GenBank/DDBJ whole genome shotgun (WGS) entry which is preliminary data.</text>
</comment>
<dbReference type="GO" id="GO:0044818">
    <property type="term" value="P:mitotic G2/M transition checkpoint"/>
    <property type="evidence" value="ECO:0007669"/>
    <property type="project" value="TreeGrafter"/>
</dbReference>
<dbReference type="STRING" id="133385.A0A2T9YJS1"/>
<keyword evidence="1" id="KW-0238">DNA-binding</keyword>
<gene>
    <name evidence="2" type="ORF">BB561_003727</name>
</gene>
<dbReference type="GO" id="GO:0070876">
    <property type="term" value="C:SOSS complex"/>
    <property type="evidence" value="ECO:0007669"/>
    <property type="project" value="TreeGrafter"/>
</dbReference>
<dbReference type="Gene3D" id="2.40.50.140">
    <property type="entry name" value="Nucleic acid-binding proteins"/>
    <property type="match status" value="1"/>
</dbReference>
<dbReference type="Proteomes" id="UP000245383">
    <property type="component" value="Unassembled WGS sequence"/>
</dbReference>
<dbReference type="EMBL" id="MBFR01000156">
    <property type="protein sequence ID" value="PVU92592.1"/>
    <property type="molecule type" value="Genomic_DNA"/>
</dbReference>
<dbReference type="OrthoDB" id="295715at2759"/>